<protein>
    <submittedName>
        <fullName evidence="2">Uncharacterized protein</fullName>
    </submittedName>
</protein>
<keyword evidence="3" id="KW-1185">Reference proteome</keyword>
<dbReference type="AlphaFoldDB" id="A0A9P7GHH5"/>
<feature type="compositionally biased region" description="Basic and acidic residues" evidence="1">
    <location>
        <begin position="307"/>
        <end position="318"/>
    </location>
</feature>
<reference evidence="2" key="2">
    <citation type="submission" date="2021-10" db="EMBL/GenBank/DDBJ databases">
        <title>Phylogenomics reveals ancestral predisposition of the termite-cultivated fungus Termitomyces towards a domesticated lifestyle.</title>
        <authorList>
            <person name="Auxier B."/>
            <person name="Grum-Grzhimaylo A."/>
            <person name="Cardenas M.E."/>
            <person name="Lodge J.D."/>
            <person name="Laessoe T."/>
            <person name="Pedersen O."/>
            <person name="Smith M.E."/>
            <person name="Kuyper T.W."/>
            <person name="Franco-Molano E.A."/>
            <person name="Baroni T.J."/>
            <person name="Aanen D.K."/>
        </authorList>
    </citation>
    <scope>NUCLEOTIDE SEQUENCE</scope>
    <source>
        <strain evidence="2">D49</strain>
    </source>
</reference>
<name>A0A9P7GHH5_9AGAR</name>
<gene>
    <name evidence="2" type="ORF">H0H81_000747</name>
</gene>
<dbReference type="EMBL" id="JABCKI010000555">
    <property type="protein sequence ID" value="KAG5650106.1"/>
    <property type="molecule type" value="Genomic_DNA"/>
</dbReference>
<reference evidence="2" key="1">
    <citation type="submission" date="2021-02" db="EMBL/GenBank/DDBJ databases">
        <authorList>
            <person name="Nieuwenhuis M."/>
            <person name="Van De Peppel L.J.J."/>
        </authorList>
    </citation>
    <scope>NUCLEOTIDE SEQUENCE</scope>
    <source>
        <strain evidence="2">D49</strain>
    </source>
</reference>
<organism evidence="2 3">
    <name type="scientific">Sphagnurus paluster</name>
    <dbReference type="NCBI Taxonomy" id="117069"/>
    <lineage>
        <taxon>Eukaryota</taxon>
        <taxon>Fungi</taxon>
        <taxon>Dikarya</taxon>
        <taxon>Basidiomycota</taxon>
        <taxon>Agaricomycotina</taxon>
        <taxon>Agaricomycetes</taxon>
        <taxon>Agaricomycetidae</taxon>
        <taxon>Agaricales</taxon>
        <taxon>Tricholomatineae</taxon>
        <taxon>Lyophyllaceae</taxon>
        <taxon>Sphagnurus</taxon>
    </lineage>
</organism>
<accession>A0A9P7GHH5</accession>
<evidence type="ECO:0000256" key="1">
    <source>
        <dbReference type="SAM" id="MobiDB-lite"/>
    </source>
</evidence>
<evidence type="ECO:0000313" key="2">
    <source>
        <dbReference type="EMBL" id="KAG5650106.1"/>
    </source>
</evidence>
<dbReference type="OrthoDB" id="3259617at2759"/>
<feature type="region of interest" description="Disordered" evidence="1">
    <location>
        <begin position="351"/>
        <end position="434"/>
    </location>
</feature>
<evidence type="ECO:0000313" key="3">
    <source>
        <dbReference type="Proteomes" id="UP000717328"/>
    </source>
</evidence>
<comment type="caution">
    <text evidence="2">The sequence shown here is derived from an EMBL/GenBank/DDBJ whole genome shotgun (WGS) entry which is preliminary data.</text>
</comment>
<feature type="compositionally biased region" description="Polar residues" evidence="1">
    <location>
        <begin position="323"/>
        <end position="337"/>
    </location>
</feature>
<sequence length="434" mass="47355">MSDDEFLLWEGVLRVAVGSAGPSISPTKVVDRILQRIGDENSDALVSFPKAITALLRYFDPVTSDSSSKLLGLVERSLISNYPPQPEKLATCLEILHLIGRVIGSTPARSLLQTLSVMEKSLCSWIGDEASTLLVAEHDVLVKVLYCGTLDVLRKIPLSAETLVALSPLLSAGFGRLTLSAMGPLAFADFWRATYHGIEEYRASYPDCLKACLLGLADAYGGSLADGLSAHGESQLTVMSTVPDSQPSQHDEHSSRQFYWFSSPVLGGRSLSPPEMNHELEPPVKRRRLDFDQSTAFKQLEDYSSFQEDKTSRNRTPDLEVPSCTSQPQLASRLSSARSVNPIQVINIESPFGLSTPRSTPQGGTMDYRTSSPPYKRPSPDCYDHKSQKRRKTEPSSELPKPASPDDPVVLGCSDGTDKPDPLSVCRGQTILAD</sequence>
<feature type="region of interest" description="Disordered" evidence="1">
    <location>
        <begin position="300"/>
        <end position="337"/>
    </location>
</feature>
<feature type="compositionally biased region" description="Polar residues" evidence="1">
    <location>
        <begin position="356"/>
        <end position="373"/>
    </location>
</feature>
<proteinExistence type="predicted"/>
<dbReference type="Proteomes" id="UP000717328">
    <property type="component" value="Unassembled WGS sequence"/>
</dbReference>